<dbReference type="Gene3D" id="3.30.420.40">
    <property type="match status" value="2"/>
</dbReference>
<dbReference type="EMBL" id="UINC01042194">
    <property type="protein sequence ID" value="SVB44494.1"/>
    <property type="molecule type" value="Genomic_DNA"/>
</dbReference>
<dbReference type="PIRSF" id="PIRSF019169">
    <property type="entry name" value="PilM"/>
    <property type="match status" value="1"/>
</dbReference>
<dbReference type="SUPFAM" id="SSF53067">
    <property type="entry name" value="Actin-like ATPase domain"/>
    <property type="match status" value="1"/>
</dbReference>
<dbReference type="GO" id="GO:0051301">
    <property type="term" value="P:cell division"/>
    <property type="evidence" value="ECO:0007669"/>
    <property type="project" value="InterPro"/>
</dbReference>
<dbReference type="Gene3D" id="3.30.1490.300">
    <property type="match status" value="1"/>
</dbReference>
<proteinExistence type="predicted"/>
<reference evidence="2" key="1">
    <citation type="submission" date="2018-05" db="EMBL/GenBank/DDBJ databases">
        <authorList>
            <person name="Lanie J.A."/>
            <person name="Ng W.-L."/>
            <person name="Kazmierczak K.M."/>
            <person name="Andrzejewski T.M."/>
            <person name="Davidsen T.M."/>
            <person name="Wayne K.J."/>
            <person name="Tettelin H."/>
            <person name="Glass J.I."/>
            <person name="Rusch D."/>
            <person name="Podicherti R."/>
            <person name="Tsui H.-C.T."/>
            <person name="Winkler M.E."/>
        </authorList>
    </citation>
    <scope>NUCLEOTIDE SEQUENCE</scope>
</reference>
<name>A0A382E2Z3_9ZZZZ</name>
<dbReference type="InterPro" id="IPR003494">
    <property type="entry name" value="SHS2_FtsA"/>
</dbReference>
<dbReference type="InterPro" id="IPR050696">
    <property type="entry name" value="FtsA/MreB"/>
</dbReference>
<dbReference type="PANTHER" id="PTHR32432:SF3">
    <property type="entry name" value="ETHANOLAMINE UTILIZATION PROTEIN EUTJ"/>
    <property type="match status" value="1"/>
</dbReference>
<gene>
    <name evidence="2" type="ORF">METZ01_LOCUS197348</name>
</gene>
<dbReference type="CDD" id="cd24049">
    <property type="entry name" value="ASKHA_NBD_PilM"/>
    <property type="match status" value="1"/>
</dbReference>
<accession>A0A382E2Z3</accession>
<organism evidence="2">
    <name type="scientific">marine metagenome</name>
    <dbReference type="NCBI Taxonomy" id="408172"/>
    <lineage>
        <taxon>unclassified sequences</taxon>
        <taxon>metagenomes</taxon>
        <taxon>ecological metagenomes</taxon>
    </lineage>
</organism>
<evidence type="ECO:0000313" key="2">
    <source>
        <dbReference type="EMBL" id="SVB44494.1"/>
    </source>
</evidence>
<dbReference type="InterPro" id="IPR005883">
    <property type="entry name" value="PilM"/>
</dbReference>
<dbReference type="NCBIfam" id="TIGR01175">
    <property type="entry name" value="pilM"/>
    <property type="match status" value="1"/>
</dbReference>
<dbReference type="InterPro" id="IPR043129">
    <property type="entry name" value="ATPase_NBD"/>
</dbReference>
<protein>
    <recommendedName>
        <fullName evidence="1">SHS2 domain-containing protein</fullName>
    </recommendedName>
</protein>
<dbReference type="Pfam" id="PF11104">
    <property type="entry name" value="PilM_2"/>
    <property type="match status" value="1"/>
</dbReference>
<dbReference type="SMART" id="SM00842">
    <property type="entry name" value="FtsA"/>
    <property type="match status" value="1"/>
</dbReference>
<sequence>MQIGLDIGRQYVKMVVVEKTRDGLKLLNVDSKLIPEKNKPFDPENIDTPLIIMAVKELINQMSLKPKHLRNLTTGISGSNISIKQITTVDMSTDELKASMMFEARKHMPMDGSDAVIDYQVLGPNRFETDKIDVILVACTNGVRTSHQKLLKDIGLKADIIDSEPIAIMNAFLQSHQSSEEGAVILLDIGAVSTSLVVWGEQDMFFTRDIPRGTHDLVKDIATKRSITYNEAQDYLQSEGAAALEVEQPEDTSLIAVAERSSLDIFLEDVRRTLRFYTKNSKQSHFSALYLSGGGGNVKGLKEYMEENLQIKSQVMDPLANLETKDNISIEDPAQYAVATGLAVRKGFEA</sequence>
<evidence type="ECO:0000259" key="1">
    <source>
        <dbReference type="SMART" id="SM00842"/>
    </source>
</evidence>
<dbReference type="AlphaFoldDB" id="A0A382E2Z3"/>
<dbReference type="PANTHER" id="PTHR32432">
    <property type="entry name" value="CELL DIVISION PROTEIN FTSA-RELATED"/>
    <property type="match status" value="1"/>
</dbReference>
<feature type="domain" description="SHS2" evidence="1">
    <location>
        <begin position="2"/>
        <end position="172"/>
    </location>
</feature>